<dbReference type="GO" id="GO:0016717">
    <property type="term" value="F:oxidoreductase activity, acting on paired donors, with oxidation of a pair of donors resulting in the reduction of molecular oxygen to two molecules of water"/>
    <property type="evidence" value="ECO:0007669"/>
    <property type="project" value="TreeGrafter"/>
</dbReference>
<keyword evidence="5" id="KW-1185">Reference proteome</keyword>
<sequence length="378" mass="41977">MDERLSGLRRAASAAGTRDRSGRSGSDFAELSRRVNGAGLLKRRPWYYTARFILVGALFVGGWTAFVLIGDSWWQILVAAFLAVVFTQMGLLAHDLAHRQIFRTRRPSAILGRVVGNLGIGMGYGWWMDKHTRHHANPNHEDLDPDVAPDALVWSDGQAQRSRGVPRLLGRWQAYLFFPLLTLEGMNLHVASVRALFRPSLKQRWIEAALLFAHFALYIGVLLLVLSPLKALVFLAVNQGLFGIYLGCVFAPNHKGMPTLTREDELDFLRKQVLTSRNVRGGRFVDAVLGGLNYQIEHHLFPSMATPNLRRAQPIVRDYCAELGVPYQQTGMIDSYAQALRHLHRVGAPIRNGLRSPAPSGTGRPDSPGSKDTGTKTA</sequence>
<feature type="transmembrane region" description="Helical" evidence="2">
    <location>
        <begin position="76"/>
        <end position="97"/>
    </location>
</feature>
<evidence type="ECO:0000259" key="3">
    <source>
        <dbReference type="Pfam" id="PF00487"/>
    </source>
</evidence>
<dbReference type="RefSeq" id="WP_285761913.1">
    <property type="nucleotide sequence ID" value="NZ_BSQG01000014.1"/>
</dbReference>
<feature type="domain" description="Fatty acid desaturase" evidence="3">
    <location>
        <begin position="72"/>
        <end position="330"/>
    </location>
</feature>
<proteinExistence type="predicted"/>
<dbReference type="AlphaFoldDB" id="A0A9W6PB94"/>
<dbReference type="GO" id="GO:0008610">
    <property type="term" value="P:lipid biosynthetic process"/>
    <property type="evidence" value="ECO:0007669"/>
    <property type="project" value="UniProtKB-ARBA"/>
</dbReference>
<dbReference type="Proteomes" id="UP001165092">
    <property type="component" value="Unassembled WGS sequence"/>
</dbReference>
<dbReference type="PANTHER" id="PTHR19353">
    <property type="entry name" value="FATTY ACID DESATURASE 2"/>
    <property type="match status" value="1"/>
</dbReference>
<dbReference type="EMBL" id="BSQG01000014">
    <property type="protein sequence ID" value="GLU50383.1"/>
    <property type="molecule type" value="Genomic_DNA"/>
</dbReference>
<accession>A0A9W6PB94</accession>
<organism evidence="4 5">
    <name type="scientific">Nocardiopsis ansamitocini</name>
    <dbReference type="NCBI Taxonomy" id="1670832"/>
    <lineage>
        <taxon>Bacteria</taxon>
        <taxon>Bacillati</taxon>
        <taxon>Actinomycetota</taxon>
        <taxon>Actinomycetes</taxon>
        <taxon>Streptosporangiales</taxon>
        <taxon>Nocardiopsidaceae</taxon>
        <taxon>Nocardiopsis</taxon>
    </lineage>
</organism>
<feature type="transmembrane region" description="Helical" evidence="2">
    <location>
        <begin position="109"/>
        <end position="127"/>
    </location>
</feature>
<name>A0A9W6PB94_9ACTN</name>
<evidence type="ECO:0000313" key="5">
    <source>
        <dbReference type="Proteomes" id="UP001165092"/>
    </source>
</evidence>
<dbReference type="GO" id="GO:0016020">
    <property type="term" value="C:membrane"/>
    <property type="evidence" value="ECO:0007669"/>
    <property type="project" value="TreeGrafter"/>
</dbReference>
<reference evidence="4" key="1">
    <citation type="submission" date="2023-02" db="EMBL/GenBank/DDBJ databases">
        <title>Nocardiopsis ansamitocini NBRC 112285.</title>
        <authorList>
            <person name="Ichikawa N."/>
            <person name="Sato H."/>
            <person name="Tonouchi N."/>
        </authorList>
    </citation>
    <scope>NUCLEOTIDE SEQUENCE</scope>
    <source>
        <strain evidence="4">NBRC 112285</strain>
    </source>
</reference>
<keyword evidence="2" id="KW-1133">Transmembrane helix</keyword>
<dbReference type="InterPro" id="IPR005804">
    <property type="entry name" value="FA_desaturase_dom"/>
</dbReference>
<dbReference type="CDD" id="cd03506">
    <property type="entry name" value="Delta6-FADS-like"/>
    <property type="match status" value="1"/>
</dbReference>
<feature type="transmembrane region" description="Helical" evidence="2">
    <location>
        <begin position="52"/>
        <end position="70"/>
    </location>
</feature>
<feature type="region of interest" description="Disordered" evidence="1">
    <location>
        <begin position="350"/>
        <end position="378"/>
    </location>
</feature>
<evidence type="ECO:0000256" key="2">
    <source>
        <dbReference type="SAM" id="Phobius"/>
    </source>
</evidence>
<evidence type="ECO:0000313" key="4">
    <source>
        <dbReference type="EMBL" id="GLU50383.1"/>
    </source>
</evidence>
<keyword evidence="2" id="KW-0472">Membrane</keyword>
<keyword evidence="2" id="KW-0812">Transmembrane</keyword>
<feature type="transmembrane region" description="Helical" evidence="2">
    <location>
        <begin position="172"/>
        <end position="193"/>
    </location>
</feature>
<dbReference type="InterPro" id="IPR012171">
    <property type="entry name" value="Fatty_acid_desaturase"/>
</dbReference>
<feature type="region of interest" description="Disordered" evidence="1">
    <location>
        <begin position="1"/>
        <end position="26"/>
    </location>
</feature>
<protein>
    <submittedName>
        <fullName evidence="4">Delta fatty acid desaturase</fullName>
    </submittedName>
</protein>
<comment type="caution">
    <text evidence="4">The sequence shown here is derived from an EMBL/GenBank/DDBJ whole genome shotgun (WGS) entry which is preliminary data.</text>
</comment>
<dbReference type="PIRSF" id="PIRSF015921">
    <property type="entry name" value="FA_sphinglp_des"/>
    <property type="match status" value="1"/>
</dbReference>
<gene>
    <name evidence="4" type="ORF">Nans01_47340</name>
</gene>
<dbReference type="PANTHER" id="PTHR19353:SF19">
    <property type="entry name" value="DELTA(5) FATTY ACID DESATURASE C-RELATED"/>
    <property type="match status" value="1"/>
</dbReference>
<dbReference type="Pfam" id="PF00487">
    <property type="entry name" value="FA_desaturase"/>
    <property type="match status" value="1"/>
</dbReference>
<evidence type="ECO:0000256" key="1">
    <source>
        <dbReference type="SAM" id="MobiDB-lite"/>
    </source>
</evidence>
<feature type="transmembrane region" description="Helical" evidence="2">
    <location>
        <begin position="232"/>
        <end position="252"/>
    </location>
</feature>
<feature type="transmembrane region" description="Helical" evidence="2">
    <location>
        <begin position="205"/>
        <end position="226"/>
    </location>
</feature>